<comment type="caution">
    <text evidence="3">The sequence shown here is derived from an EMBL/GenBank/DDBJ whole genome shotgun (WGS) entry which is preliminary data.</text>
</comment>
<dbReference type="InterPro" id="IPR012098">
    <property type="entry name" value="SND3_fun"/>
</dbReference>
<dbReference type="EMBL" id="JABELV010000086">
    <property type="protein sequence ID" value="KAG7531624.1"/>
    <property type="molecule type" value="Genomic_DNA"/>
</dbReference>
<feature type="transmembrane region" description="Helical" evidence="2">
    <location>
        <begin position="81"/>
        <end position="99"/>
    </location>
</feature>
<proteinExistence type="predicted"/>
<keyword evidence="2" id="KW-0472">Membrane</keyword>
<evidence type="ECO:0000313" key="4">
    <source>
        <dbReference type="Proteomes" id="UP000812966"/>
    </source>
</evidence>
<keyword evidence="2" id="KW-0812">Transmembrane</keyword>
<dbReference type="GO" id="GO:0005783">
    <property type="term" value="C:endoplasmic reticulum"/>
    <property type="evidence" value="ECO:0007669"/>
    <property type="project" value="InterPro"/>
</dbReference>
<dbReference type="GO" id="GO:0045047">
    <property type="term" value="P:protein targeting to ER"/>
    <property type="evidence" value="ECO:0007669"/>
    <property type="project" value="InterPro"/>
</dbReference>
<feature type="compositionally biased region" description="Basic and acidic residues" evidence="1">
    <location>
        <begin position="165"/>
        <end position="176"/>
    </location>
</feature>
<name>A0A8K0JKR7_9TREE</name>
<feature type="compositionally biased region" description="Polar residues" evidence="1">
    <location>
        <begin position="150"/>
        <end position="160"/>
    </location>
</feature>
<gene>
    <name evidence="3" type="ORF">FFLO_04208</name>
</gene>
<sequence>MQVAKRLPMEDSDFIQKLRVGYVAAQVISLAIYFYIQMQIKKKNDLTTLKYVQPASPMSQEEGGLVTTTVRDYDLQETSKAMKGLFTGIAFMGFLHVYMKYTQPLFIQAIMTIKGVLESKPAKLHLYGQKAEGDLARPFKSAPGMLEQFTGQSTQVQTDAASIKSAEKPTGAKKDL</sequence>
<dbReference type="PANTHER" id="PTHR28112">
    <property type="entry name" value="SRP-INDEPENDENT TARGETING PROTEIN 3"/>
    <property type="match status" value="1"/>
</dbReference>
<accession>A0A8K0JKR7</accession>
<evidence type="ECO:0000256" key="1">
    <source>
        <dbReference type="SAM" id="MobiDB-lite"/>
    </source>
</evidence>
<dbReference type="AlphaFoldDB" id="A0A8K0JKR7"/>
<evidence type="ECO:0000313" key="3">
    <source>
        <dbReference type="EMBL" id="KAG7531624.1"/>
    </source>
</evidence>
<reference evidence="3" key="1">
    <citation type="submission" date="2020-04" db="EMBL/GenBank/DDBJ databases">
        <title>Analysis of mating type loci in Filobasidium floriforme.</title>
        <authorList>
            <person name="Nowrousian M."/>
        </authorList>
    </citation>
    <scope>NUCLEOTIDE SEQUENCE</scope>
    <source>
        <strain evidence="3">CBS 6242</strain>
    </source>
</reference>
<dbReference type="GO" id="GO:0005739">
    <property type="term" value="C:mitochondrion"/>
    <property type="evidence" value="ECO:0007669"/>
    <property type="project" value="TreeGrafter"/>
</dbReference>
<dbReference type="Proteomes" id="UP000812966">
    <property type="component" value="Unassembled WGS sequence"/>
</dbReference>
<feature type="region of interest" description="Disordered" evidence="1">
    <location>
        <begin position="150"/>
        <end position="176"/>
    </location>
</feature>
<protein>
    <submittedName>
        <fullName evidence="3">Uncharacterized protein</fullName>
    </submittedName>
</protein>
<dbReference type="PANTHER" id="PTHR28112:SF1">
    <property type="entry name" value="SRP-INDEPENDENT TARGETING PROTEIN 3"/>
    <property type="match status" value="1"/>
</dbReference>
<keyword evidence="4" id="KW-1185">Reference proteome</keyword>
<organism evidence="3 4">
    <name type="scientific">Filobasidium floriforme</name>
    <dbReference type="NCBI Taxonomy" id="5210"/>
    <lineage>
        <taxon>Eukaryota</taxon>
        <taxon>Fungi</taxon>
        <taxon>Dikarya</taxon>
        <taxon>Basidiomycota</taxon>
        <taxon>Agaricomycotina</taxon>
        <taxon>Tremellomycetes</taxon>
        <taxon>Filobasidiales</taxon>
        <taxon>Filobasidiaceae</taxon>
        <taxon>Filobasidium</taxon>
    </lineage>
</organism>
<feature type="transmembrane region" description="Helical" evidence="2">
    <location>
        <begin position="20"/>
        <end position="36"/>
    </location>
</feature>
<keyword evidence="2" id="KW-1133">Transmembrane helix</keyword>
<evidence type="ECO:0000256" key="2">
    <source>
        <dbReference type="SAM" id="Phobius"/>
    </source>
</evidence>
<dbReference type="Pfam" id="PF10032">
    <property type="entry name" value="Pho88"/>
    <property type="match status" value="1"/>
</dbReference>